<name>A0ABW5N155_9FLAO</name>
<reference evidence="2" key="1">
    <citation type="journal article" date="2019" name="Int. J. Syst. Evol. Microbiol.">
        <title>The Global Catalogue of Microorganisms (GCM) 10K type strain sequencing project: providing services to taxonomists for standard genome sequencing and annotation.</title>
        <authorList>
            <consortium name="The Broad Institute Genomics Platform"/>
            <consortium name="The Broad Institute Genome Sequencing Center for Infectious Disease"/>
            <person name="Wu L."/>
            <person name="Ma J."/>
        </authorList>
    </citation>
    <scope>NUCLEOTIDE SEQUENCE [LARGE SCALE GENOMIC DNA]</scope>
    <source>
        <strain evidence="2">KCTC 52368</strain>
    </source>
</reference>
<protein>
    <recommendedName>
        <fullName evidence="3">Erythromycin esterase</fullName>
    </recommendedName>
</protein>
<dbReference type="RefSeq" id="WP_377767506.1">
    <property type="nucleotide sequence ID" value="NZ_JBHULB010000017.1"/>
</dbReference>
<evidence type="ECO:0000313" key="1">
    <source>
        <dbReference type="EMBL" id="MFD2587963.1"/>
    </source>
</evidence>
<sequence>MKLNTFFVTILFFAFLGIKAQNKLTLEDVEKETVYFSVSEELQFSENVLSILNEEADKNQFIGIAEVHQSEQLSLFTSSFLGILKSNGFNHFALEVGDYAATILEEGFKEPTAIMSKIKDLNKKYGKSKFPYLPFIFVDKIADAKFIEESARLEFNLWGIDREYEFSYLMHLDKMYQLSTKSDVIYQLYNEAQKEMTSVVFKDKISGKSKYCWLLNNTKINRFLNEVSKEQYLNNYAQELTNSWNIYCWFVQKKGGSAARVKYMRRKFDSLYSIATQKEKLPKVLAKLGGVHLTHGNSIYGRYDVGRHLHEKAKANNTQFLAIRHVRRYKNGQDQINKSGWSNTSFLMQMGKKDKWALIDLRPLKEMVEEQGLSVDKGTAWELKNYDWFLISPNDSKGKINR</sequence>
<dbReference type="Proteomes" id="UP001597526">
    <property type="component" value="Unassembled WGS sequence"/>
</dbReference>
<keyword evidence="2" id="KW-1185">Reference proteome</keyword>
<dbReference type="EMBL" id="JBHULB010000017">
    <property type="protein sequence ID" value="MFD2587963.1"/>
    <property type="molecule type" value="Genomic_DNA"/>
</dbReference>
<evidence type="ECO:0000313" key="2">
    <source>
        <dbReference type="Proteomes" id="UP001597526"/>
    </source>
</evidence>
<proteinExistence type="predicted"/>
<comment type="caution">
    <text evidence="1">The sequence shown here is derived from an EMBL/GenBank/DDBJ whole genome shotgun (WGS) entry which is preliminary data.</text>
</comment>
<gene>
    <name evidence="1" type="ORF">ACFSQJ_13540</name>
</gene>
<organism evidence="1 2">
    <name type="scientific">Croceitalea marina</name>
    <dbReference type="NCBI Taxonomy" id="1775166"/>
    <lineage>
        <taxon>Bacteria</taxon>
        <taxon>Pseudomonadati</taxon>
        <taxon>Bacteroidota</taxon>
        <taxon>Flavobacteriia</taxon>
        <taxon>Flavobacteriales</taxon>
        <taxon>Flavobacteriaceae</taxon>
        <taxon>Croceitalea</taxon>
    </lineage>
</organism>
<accession>A0ABW5N155</accession>
<evidence type="ECO:0008006" key="3">
    <source>
        <dbReference type="Google" id="ProtNLM"/>
    </source>
</evidence>